<accession>A0ABQ5IM12</accession>
<dbReference type="Gene3D" id="3.30.70.270">
    <property type="match status" value="1"/>
</dbReference>
<evidence type="ECO:0000313" key="2">
    <source>
        <dbReference type="EMBL" id="GJU00373.1"/>
    </source>
</evidence>
<comment type="caution">
    <text evidence="2">The sequence shown here is derived from an EMBL/GenBank/DDBJ whole genome shotgun (WGS) entry which is preliminary data.</text>
</comment>
<dbReference type="SUPFAM" id="SSF56672">
    <property type="entry name" value="DNA/RNA polymerases"/>
    <property type="match status" value="1"/>
</dbReference>
<evidence type="ECO:0000259" key="1">
    <source>
        <dbReference type="Pfam" id="PF17921"/>
    </source>
</evidence>
<feature type="domain" description="Integrase zinc-binding" evidence="1">
    <location>
        <begin position="162"/>
        <end position="203"/>
    </location>
</feature>
<organism evidence="2 3">
    <name type="scientific">Tanacetum coccineum</name>
    <dbReference type="NCBI Taxonomy" id="301880"/>
    <lineage>
        <taxon>Eukaryota</taxon>
        <taxon>Viridiplantae</taxon>
        <taxon>Streptophyta</taxon>
        <taxon>Embryophyta</taxon>
        <taxon>Tracheophyta</taxon>
        <taxon>Spermatophyta</taxon>
        <taxon>Magnoliopsida</taxon>
        <taxon>eudicotyledons</taxon>
        <taxon>Gunneridae</taxon>
        <taxon>Pentapetalae</taxon>
        <taxon>asterids</taxon>
        <taxon>campanulids</taxon>
        <taxon>Asterales</taxon>
        <taxon>Asteraceae</taxon>
        <taxon>Asteroideae</taxon>
        <taxon>Anthemideae</taxon>
        <taxon>Anthemidinae</taxon>
        <taxon>Tanacetum</taxon>
    </lineage>
</organism>
<dbReference type="GO" id="GO:0003964">
    <property type="term" value="F:RNA-directed DNA polymerase activity"/>
    <property type="evidence" value="ECO:0007669"/>
    <property type="project" value="UniProtKB-KW"/>
</dbReference>
<dbReference type="PANTHER" id="PTHR24559:SF444">
    <property type="entry name" value="REVERSE TRANSCRIPTASE DOMAIN-CONTAINING PROTEIN"/>
    <property type="match status" value="1"/>
</dbReference>
<gene>
    <name evidence="2" type="ORF">Tco_1110711</name>
</gene>
<dbReference type="Pfam" id="PF17921">
    <property type="entry name" value="Integrase_H2C2"/>
    <property type="match status" value="1"/>
</dbReference>
<dbReference type="InterPro" id="IPR053134">
    <property type="entry name" value="RNA-dir_DNA_polymerase"/>
</dbReference>
<dbReference type="InterPro" id="IPR041588">
    <property type="entry name" value="Integrase_H2C2"/>
</dbReference>
<proteinExistence type="predicted"/>
<name>A0ABQ5IM12_9ASTR</name>
<reference evidence="2" key="2">
    <citation type="submission" date="2022-01" db="EMBL/GenBank/DDBJ databases">
        <authorList>
            <person name="Yamashiro T."/>
            <person name="Shiraishi A."/>
            <person name="Satake H."/>
            <person name="Nakayama K."/>
        </authorList>
    </citation>
    <scope>NUCLEOTIDE SEQUENCE</scope>
</reference>
<reference evidence="2" key="1">
    <citation type="journal article" date="2022" name="Int. J. Mol. Sci.">
        <title>Draft Genome of Tanacetum Coccineum: Genomic Comparison of Closely Related Tanacetum-Family Plants.</title>
        <authorList>
            <person name="Yamashiro T."/>
            <person name="Shiraishi A."/>
            <person name="Nakayama K."/>
            <person name="Satake H."/>
        </authorList>
    </citation>
    <scope>NUCLEOTIDE SEQUENCE</scope>
</reference>
<keyword evidence="2" id="KW-0808">Transferase</keyword>
<dbReference type="InterPro" id="IPR043128">
    <property type="entry name" value="Rev_trsase/Diguanyl_cyclase"/>
</dbReference>
<dbReference type="Gene3D" id="3.10.10.10">
    <property type="entry name" value="HIV Type 1 Reverse Transcriptase, subunit A, domain 1"/>
    <property type="match status" value="1"/>
</dbReference>
<protein>
    <submittedName>
        <fullName evidence="2">Reverse transcriptase domain-containing protein</fullName>
    </submittedName>
</protein>
<evidence type="ECO:0000313" key="3">
    <source>
        <dbReference type="Proteomes" id="UP001151760"/>
    </source>
</evidence>
<dbReference type="InterPro" id="IPR043502">
    <property type="entry name" value="DNA/RNA_pol_sf"/>
</dbReference>
<dbReference type="EMBL" id="BQNB010020858">
    <property type="protein sequence ID" value="GJU00373.1"/>
    <property type="molecule type" value="Genomic_DNA"/>
</dbReference>
<dbReference type="PANTHER" id="PTHR24559">
    <property type="entry name" value="TRANSPOSON TY3-I GAG-POL POLYPROTEIN"/>
    <property type="match status" value="1"/>
</dbReference>
<dbReference type="Proteomes" id="UP001151760">
    <property type="component" value="Unassembled WGS sequence"/>
</dbReference>
<keyword evidence="2" id="KW-0695">RNA-directed DNA polymerase</keyword>
<keyword evidence="3" id="KW-1185">Reference proteome</keyword>
<keyword evidence="2" id="KW-0548">Nucleotidyltransferase</keyword>
<sequence>MDWLSQRKFVIVCYDKVVRLPLEGDEILRVHRERTLGAAKALINAKVDEPRISDIPVARNITDVFPEDLSMTTALEDKDFIRPSHFLWGAPVLFGKKNDSSFRMCIDNRELNKLTVKNGYPLPRIEDLFDQLQGARRRNEVHLKLVLESLRKEKLYAKFSKYLVHSGAYKTYYNLGDMYWYPRVEKDIAIYVSNCRICLRVKAALSKTFGLLQQPEILE</sequence>